<dbReference type="Pfam" id="PF07721">
    <property type="entry name" value="TPR_4"/>
    <property type="match status" value="2"/>
</dbReference>
<dbReference type="InterPro" id="IPR011990">
    <property type="entry name" value="TPR-like_helical_dom_sf"/>
</dbReference>
<feature type="transmembrane region" description="Helical" evidence="1">
    <location>
        <begin position="27"/>
        <end position="48"/>
    </location>
</feature>
<keyword evidence="3" id="KW-1185">Reference proteome</keyword>
<protein>
    <recommendedName>
        <fullName evidence="4">Sel1 repeat family protein</fullName>
    </recommendedName>
</protein>
<evidence type="ECO:0000256" key="1">
    <source>
        <dbReference type="SAM" id="Phobius"/>
    </source>
</evidence>
<evidence type="ECO:0008006" key="4">
    <source>
        <dbReference type="Google" id="ProtNLM"/>
    </source>
</evidence>
<keyword evidence="1" id="KW-0812">Transmembrane</keyword>
<dbReference type="EMBL" id="BMPI01000023">
    <property type="protein sequence ID" value="GGM40889.1"/>
    <property type="molecule type" value="Genomic_DNA"/>
</dbReference>
<keyword evidence="1" id="KW-1133">Transmembrane helix</keyword>
<dbReference type="SMART" id="SM00671">
    <property type="entry name" value="SEL1"/>
    <property type="match status" value="4"/>
</dbReference>
<dbReference type="SUPFAM" id="SSF81901">
    <property type="entry name" value="HCP-like"/>
    <property type="match status" value="1"/>
</dbReference>
<dbReference type="PANTHER" id="PTHR11102">
    <property type="entry name" value="SEL-1-LIKE PROTEIN"/>
    <property type="match status" value="1"/>
</dbReference>
<keyword evidence="1" id="KW-0472">Membrane</keyword>
<organism evidence="2 3">
    <name type="scientific">Dactylosporangium sucinum</name>
    <dbReference type="NCBI Taxonomy" id="1424081"/>
    <lineage>
        <taxon>Bacteria</taxon>
        <taxon>Bacillati</taxon>
        <taxon>Actinomycetota</taxon>
        <taxon>Actinomycetes</taxon>
        <taxon>Micromonosporales</taxon>
        <taxon>Micromonosporaceae</taxon>
        <taxon>Dactylosporangium</taxon>
    </lineage>
</organism>
<proteinExistence type="predicted"/>
<sequence length="653" mass="69642">MLAAAAGVVWLGIYLRSRGLEHAGTIGSAAALVLIVAAGAGLVLRGGAAAPHRDMLLMDDDGPPRVRDIDSGRLGVKPAINVDGAPAAAVPYIARDVDAAVEAAIRAGGLVILHGSSASGKTRAAVEAIAKFPDRTLWIPSSTEALEALAASRETPRDAVVWLDDIDQFLYGNALTLQVIDALCPRGRTDVAIVGTIRDEELVHFDAALASDATRRQTVQHPASRVLLQARALLVPDRLSPDEQRRAEELRTDPRIDLAIRDSGGSLIEYLAAGPQLLRRWTSGAATPAGRVGSAIVSAAVDYLRAGYRRPVTDHQLHQMYPHYLREGLRDHPDRPTFEEGLRWAREPIYNASACLIARQDGYTPHDYLLDRVDRSTPVPAVIWEAVLRETPVRGLFDVGVAAFAAGKTDVASRAFLRTVPDSLTVTSTLNLGYIENIAGQMFQTVSAAEAELWLGRAVKAGDPEALYEMGCREFRAGNHPGAAEWFGKAAAERNAAAWHGLGAVKLRTGEPEAAEQLWRTAAGLKNASAMYNLGVLLRDRDETGEAVGLWKDAARAGFPPAMHALAVELHAAGEPDEAARWWRRAALSRFPAGQYNAGVLAARKDDLAAAERWWKLAAAAGHPSATAALAWLSDRRSSTGGACPGSGSPTGG</sequence>
<dbReference type="InterPro" id="IPR006597">
    <property type="entry name" value="Sel1-like"/>
</dbReference>
<dbReference type="Gene3D" id="1.25.40.10">
    <property type="entry name" value="Tetratricopeptide repeat domain"/>
    <property type="match status" value="1"/>
</dbReference>
<evidence type="ECO:0000313" key="2">
    <source>
        <dbReference type="EMBL" id="GGM40889.1"/>
    </source>
</evidence>
<dbReference type="PANTHER" id="PTHR11102:SF160">
    <property type="entry name" value="ERAD-ASSOCIATED E3 UBIQUITIN-PROTEIN LIGASE COMPONENT HRD3"/>
    <property type="match status" value="1"/>
</dbReference>
<dbReference type="InterPro" id="IPR011717">
    <property type="entry name" value="TPR-4"/>
</dbReference>
<name>A0A917WYS5_9ACTN</name>
<dbReference type="InterPro" id="IPR050767">
    <property type="entry name" value="Sel1_AlgK"/>
</dbReference>
<evidence type="ECO:0000313" key="3">
    <source>
        <dbReference type="Proteomes" id="UP000642070"/>
    </source>
</evidence>
<reference evidence="2" key="2">
    <citation type="submission" date="2020-09" db="EMBL/GenBank/DDBJ databases">
        <authorList>
            <person name="Sun Q."/>
            <person name="Ohkuma M."/>
        </authorList>
    </citation>
    <scope>NUCLEOTIDE SEQUENCE</scope>
    <source>
        <strain evidence="2">JCM 19831</strain>
    </source>
</reference>
<dbReference type="GO" id="GO:0042802">
    <property type="term" value="F:identical protein binding"/>
    <property type="evidence" value="ECO:0007669"/>
    <property type="project" value="InterPro"/>
</dbReference>
<dbReference type="AlphaFoldDB" id="A0A917WYS5"/>
<accession>A0A917WYS5</accession>
<reference evidence="2" key="1">
    <citation type="journal article" date="2014" name="Int. J. Syst. Evol. Microbiol.">
        <title>Complete genome sequence of Corynebacterium casei LMG S-19264T (=DSM 44701T), isolated from a smear-ripened cheese.</title>
        <authorList>
            <consortium name="US DOE Joint Genome Institute (JGI-PGF)"/>
            <person name="Walter F."/>
            <person name="Albersmeier A."/>
            <person name="Kalinowski J."/>
            <person name="Ruckert C."/>
        </authorList>
    </citation>
    <scope>NUCLEOTIDE SEQUENCE</scope>
    <source>
        <strain evidence="2">JCM 19831</strain>
    </source>
</reference>
<gene>
    <name evidence="2" type="ORF">GCM10007977_047880</name>
</gene>
<dbReference type="Proteomes" id="UP000642070">
    <property type="component" value="Unassembled WGS sequence"/>
</dbReference>
<comment type="caution">
    <text evidence="2">The sequence shown here is derived from an EMBL/GenBank/DDBJ whole genome shotgun (WGS) entry which is preliminary data.</text>
</comment>